<reference evidence="8" key="1">
    <citation type="submission" date="2020-05" db="EMBL/GenBank/DDBJ databases">
        <title>Phylogenomic resolution of chytrid fungi.</title>
        <authorList>
            <person name="Stajich J.E."/>
            <person name="Amses K."/>
            <person name="Simmons R."/>
            <person name="Seto K."/>
            <person name="Myers J."/>
            <person name="Bonds A."/>
            <person name="Quandt C.A."/>
            <person name="Barry K."/>
            <person name="Liu P."/>
            <person name="Grigoriev I."/>
            <person name="Longcore J.E."/>
            <person name="James T.Y."/>
        </authorList>
    </citation>
    <scope>NUCLEOTIDE SEQUENCE</scope>
    <source>
        <strain evidence="8">PLAUS21</strain>
    </source>
</reference>
<keyword evidence="3" id="KW-0479">Metal-binding</keyword>
<evidence type="ECO:0000256" key="5">
    <source>
        <dbReference type="ARBA" id="ARBA00022842"/>
    </source>
</evidence>
<feature type="domain" description="Nudix hydrolase" evidence="7">
    <location>
        <begin position="3"/>
        <end position="200"/>
    </location>
</feature>
<accession>A0AAD5UMK7</accession>
<sequence length="281" mass="32377">MTIRKAGSLIVLAKEAGSKFKVLLLQRSSHGYFGGLAVFPGGAVHPSDANPDYTCLLPKQQRSWFKTHSNYAIAALRETFEEAGLLLLDPWVKLTKEENLELRKKVLNDPTQFISISRTLLRVPILHKLIYWSNWVSPLHMEKHRFDTHFFLTVINQEQKQDLSLEADGRETLKALWMTPEEALEAYSRKELKLLPPQYCTLKQLCETSIDDLEKEIQDIKSNRKVPAYMPEFLRPSEDGGGIFALPGDKEYSKPGEFENRLIMYRKDGKVDDIKWLRSKL</sequence>
<comment type="caution">
    <text evidence="8">The sequence shown here is derived from an EMBL/GenBank/DDBJ whole genome shotgun (WGS) entry which is preliminary data.</text>
</comment>
<dbReference type="GO" id="GO:0016818">
    <property type="term" value="F:hydrolase activity, acting on acid anhydrides, in phosphorus-containing anhydrides"/>
    <property type="evidence" value="ECO:0007669"/>
    <property type="project" value="InterPro"/>
</dbReference>
<comment type="cofactor">
    <cofactor evidence="1">
        <name>Mn(2+)</name>
        <dbReference type="ChEBI" id="CHEBI:29035"/>
    </cofactor>
</comment>
<dbReference type="InterPro" id="IPR039121">
    <property type="entry name" value="NUDT19"/>
</dbReference>
<dbReference type="SUPFAM" id="SSF55811">
    <property type="entry name" value="Nudix"/>
    <property type="match status" value="1"/>
</dbReference>
<dbReference type="GO" id="GO:0005739">
    <property type="term" value="C:mitochondrion"/>
    <property type="evidence" value="ECO:0007669"/>
    <property type="project" value="TreeGrafter"/>
</dbReference>
<comment type="cofactor">
    <cofactor evidence="2">
        <name>Mg(2+)</name>
        <dbReference type="ChEBI" id="CHEBI:18420"/>
    </cofactor>
</comment>
<gene>
    <name evidence="8" type="primary">NUDT19</name>
    <name evidence="8" type="ORF">HK103_002696</name>
</gene>
<keyword evidence="6" id="KW-0464">Manganese</keyword>
<evidence type="ECO:0000313" key="9">
    <source>
        <dbReference type="Proteomes" id="UP001210925"/>
    </source>
</evidence>
<evidence type="ECO:0000313" key="8">
    <source>
        <dbReference type="EMBL" id="KAJ3262283.1"/>
    </source>
</evidence>
<keyword evidence="9" id="KW-1185">Reference proteome</keyword>
<dbReference type="Proteomes" id="UP001210925">
    <property type="component" value="Unassembled WGS sequence"/>
</dbReference>
<dbReference type="PANTHER" id="PTHR12318">
    <property type="entry name" value="TESTOSTERONE-REGULATED PROTEIN RP2"/>
    <property type="match status" value="1"/>
</dbReference>
<dbReference type="PROSITE" id="PS51462">
    <property type="entry name" value="NUDIX"/>
    <property type="match status" value="1"/>
</dbReference>
<dbReference type="PANTHER" id="PTHR12318:SF0">
    <property type="entry name" value="ACYL-COENZYME A DIPHOSPHATASE NUDT19"/>
    <property type="match status" value="1"/>
</dbReference>
<dbReference type="InterPro" id="IPR000086">
    <property type="entry name" value="NUDIX_hydrolase_dom"/>
</dbReference>
<dbReference type="InterPro" id="IPR015797">
    <property type="entry name" value="NUDIX_hydrolase-like_dom_sf"/>
</dbReference>
<dbReference type="AlphaFoldDB" id="A0AAD5UMK7"/>
<keyword evidence="5" id="KW-0460">Magnesium</keyword>
<dbReference type="EMBL" id="JADGKB010000002">
    <property type="protein sequence ID" value="KAJ3262283.1"/>
    <property type="molecule type" value="Genomic_DNA"/>
</dbReference>
<evidence type="ECO:0000256" key="3">
    <source>
        <dbReference type="ARBA" id="ARBA00022723"/>
    </source>
</evidence>
<dbReference type="Gene3D" id="3.90.79.10">
    <property type="entry name" value="Nucleoside Triphosphate Pyrophosphohydrolase"/>
    <property type="match status" value="1"/>
</dbReference>
<evidence type="ECO:0000256" key="6">
    <source>
        <dbReference type="ARBA" id="ARBA00023211"/>
    </source>
</evidence>
<evidence type="ECO:0000256" key="1">
    <source>
        <dbReference type="ARBA" id="ARBA00001936"/>
    </source>
</evidence>
<evidence type="ECO:0000259" key="7">
    <source>
        <dbReference type="PROSITE" id="PS51462"/>
    </source>
</evidence>
<keyword evidence="4" id="KW-0378">Hydrolase</keyword>
<evidence type="ECO:0000256" key="4">
    <source>
        <dbReference type="ARBA" id="ARBA00022801"/>
    </source>
</evidence>
<organism evidence="8 9">
    <name type="scientific">Boothiomyces macroporosus</name>
    <dbReference type="NCBI Taxonomy" id="261099"/>
    <lineage>
        <taxon>Eukaryota</taxon>
        <taxon>Fungi</taxon>
        <taxon>Fungi incertae sedis</taxon>
        <taxon>Chytridiomycota</taxon>
        <taxon>Chytridiomycota incertae sedis</taxon>
        <taxon>Chytridiomycetes</taxon>
        <taxon>Rhizophydiales</taxon>
        <taxon>Terramycetaceae</taxon>
        <taxon>Boothiomyces</taxon>
    </lineage>
</organism>
<protein>
    <submittedName>
        <fullName evidence="8">Nucleoside diphosphate-linked moiety X motif 19, mitochondrial</fullName>
    </submittedName>
</protein>
<dbReference type="CDD" id="cd18870">
    <property type="entry name" value="NUDIX_AcylCoAdiphos_Nudt19"/>
    <property type="match status" value="1"/>
</dbReference>
<evidence type="ECO:0000256" key="2">
    <source>
        <dbReference type="ARBA" id="ARBA00001946"/>
    </source>
</evidence>
<name>A0AAD5UMK7_9FUNG</name>
<proteinExistence type="predicted"/>
<dbReference type="GO" id="GO:0046872">
    <property type="term" value="F:metal ion binding"/>
    <property type="evidence" value="ECO:0007669"/>
    <property type="project" value="UniProtKB-KW"/>
</dbReference>